<dbReference type="PANTHER" id="PTHR46145">
    <property type="entry name" value="HEPARANASE"/>
    <property type="match status" value="1"/>
</dbReference>
<sequence>MGGPNRRDGINAIQLKRNVWLVYTYCGRLLRQLVAVCWAPSAPPLTRANLTLPGNNIVAEIDRRYLSFSVDISVLAGGFWWEGALNTRRGLGTLRTPPLALDSEKLDRLVQLLGPAYLRVGGSEADKIHYFERPAGDANALVLTREQWDDLHAFLDRNDLKLVFTCKYGLFKREHHGRWLGTELEALLNYSRDRGYHIDVFELGNELNAYWAFHGLMSQPRAVNLARDYSQFRQSVLSYYPGAKISGPGSAFWPRLGETVRPISNITPKFLSHLGFDLDIVDWHYYPFQSDRSPVRTRRARIRHLLDPKSFEYFRSYSQRLRVLRDRYQPNAMLWTGETGSAQCGGQPELSDRWVSSFWWADQLGMGARQGQGVMVRQSLIGGDYGMISRLTLKPRPDYWVSWLWGQLMGQRVYAIDSNTPYIRCYLHSAKEEGRVLLLINLTARRVEVVLPPEIGDRITGGYELTAKSLTSRKVRLNGKKLRFKKGRVKLAHFEAIPFPGALAPNSISFWCC</sequence>
<dbReference type="GO" id="GO:0016798">
    <property type="term" value="F:hydrolase activity, acting on glycosyl bonds"/>
    <property type="evidence" value="ECO:0007669"/>
    <property type="project" value="InterPro"/>
</dbReference>
<dbReference type="AlphaFoldDB" id="A0A7T4UP21"/>
<accession>A0A7T4UP21</accession>
<dbReference type="SUPFAM" id="SSF51445">
    <property type="entry name" value="(Trans)glycosidases"/>
    <property type="match status" value="1"/>
</dbReference>
<keyword evidence="1" id="KW-0378">Hydrolase</keyword>
<dbReference type="Pfam" id="PF03662">
    <property type="entry name" value="Glyco_hydro_79n"/>
    <property type="match status" value="1"/>
</dbReference>
<dbReference type="EMBL" id="CP066167">
    <property type="protein sequence ID" value="QQD17208.1"/>
    <property type="molecule type" value="Genomic_DNA"/>
</dbReference>
<reference evidence="1 2" key="1">
    <citation type="submission" date="2020-12" db="EMBL/GenBank/DDBJ databases">
        <authorList>
            <person name="Shan Y."/>
        </authorList>
    </citation>
    <scope>NUCLEOTIDE SEQUENCE [LARGE SCALE GENOMIC DNA]</scope>
    <source>
        <strain evidence="2">csc3.9</strain>
    </source>
</reference>
<protein>
    <submittedName>
        <fullName evidence="1">Glycoside hydrolase</fullName>
    </submittedName>
</protein>
<keyword evidence="2" id="KW-1185">Reference proteome</keyword>
<name>A0A7T4UP21_9GAMM</name>
<dbReference type="KEGG" id="snan:I6N98_12645"/>
<dbReference type="GO" id="GO:0031012">
    <property type="term" value="C:extracellular matrix"/>
    <property type="evidence" value="ECO:0007669"/>
    <property type="project" value="TreeGrafter"/>
</dbReference>
<evidence type="ECO:0000313" key="1">
    <source>
        <dbReference type="EMBL" id="QQD17208.1"/>
    </source>
</evidence>
<proteinExistence type="predicted"/>
<dbReference type="Gene3D" id="3.20.20.80">
    <property type="entry name" value="Glycosidases"/>
    <property type="match status" value="1"/>
</dbReference>
<dbReference type="InterPro" id="IPR017853">
    <property type="entry name" value="GH"/>
</dbReference>
<dbReference type="InterPro" id="IPR005199">
    <property type="entry name" value="Glyco_hydro_79"/>
</dbReference>
<dbReference type="PANTHER" id="PTHR46145:SF4">
    <property type="entry name" value="HEPARANASE"/>
    <property type="match status" value="1"/>
</dbReference>
<organism evidence="1 2">
    <name type="scientific">Spongiibacter nanhainus</name>
    <dbReference type="NCBI Taxonomy" id="2794344"/>
    <lineage>
        <taxon>Bacteria</taxon>
        <taxon>Pseudomonadati</taxon>
        <taxon>Pseudomonadota</taxon>
        <taxon>Gammaproteobacteria</taxon>
        <taxon>Cellvibrionales</taxon>
        <taxon>Spongiibacteraceae</taxon>
        <taxon>Spongiibacter</taxon>
    </lineage>
</organism>
<evidence type="ECO:0000313" key="2">
    <source>
        <dbReference type="Proteomes" id="UP000596063"/>
    </source>
</evidence>
<dbReference type="GO" id="GO:0005615">
    <property type="term" value="C:extracellular space"/>
    <property type="evidence" value="ECO:0007669"/>
    <property type="project" value="TreeGrafter"/>
</dbReference>
<dbReference type="GO" id="GO:0016020">
    <property type="term" value="C:membrane"/>
    <property type="evidence" value="ECO:0007669"/>
    <property type="project" value="InterPro"/>
</dbReference>
<gene>
    <name evidence="1" type="ORF">I6N98_12645</name>
</gene>
<dbReference type="Proteomes" id="UP000596063">
    <property type="component" value="Chromosome"/>
</dbReference>